<dbReference type="InterPro" id="IPR024787">
    <property type="entry name" value="EcsC"/>
</dbReference>
<dbReference type="OrthoDB" id="7569638at2"/>
<protein>
    <recommendedName>
        <fullName evidence="3">Protein EcsC</fullName>
    </recommendedName>
</protein>
<evidence type="ECO:0000313" key="2">
    <source>
        <dbReference type="Proteomes" id="UP000027471"/>
    </source>
</evidence>
<name>A0A074JX63_9RHOB</name>
<keyword evidence="2" id="KW-1185">Reference proteome</keyword>
<evidence type="ECO:0000313" key="1">
    <source>
        <dbReference type="EMBL" id="KEO53937.1"/>
    </source>
</evidence>
<organism evidence="1 2">
    <name type="scientific">Thioclava indica</name>
    <dbReference type="NCBI Taxonomy" id="1353528"/>
    <lineage>
        <taxon>Bacteria</taxon>
        <taxon>Pseudomonadati</taxon>
        <taxon>Pseudomonadota</taxon>
        <taxon>Alphaproteobacteria</taxon>
        <taxon>Rhodobacterales</taxon>
        <taxon>Paracoccaceae</taxon>
        <taxon>Thioclava</taxon>
    </lineage>
</organism>
<dbReference type="Pfam" id="PF12787">
    <property type="entry name" value="EcsC"/>
    <property type="match status" value="1"/>
</dbReference>
<evidence type="ECO:0008006" key="3">
    <source>
        <dbReference type="Google" id="ProtNLM"/>
    </source>
</evidence>
<dbReference type="AlphaFoldDB" id="A0A074JX63"/>
<accession>A0A074JX63</accession>
<proteinExistence type="predicted"/>
<dbReference type="EMBL" id="AUNB01000062">
    <property type="protein sequence ID" value="KEO53937.1"/>
    <property type="molecule type" value="Genomic_DNA"/>
</dbReference>
<sequence length="255" mass="26492">MEAVMAEILPPVTDPVLLKQIDLLAKRHRAAGGVVMHLIGYIGGSAESLLGKLPAPVRSGLEGATERALSGAMVAAEHSRGIVADRPDWMNRTLTAAMGAAGGAGGLGSSLAELPFTVTMLLRAIQGIAAEHGFDPASEEVRVECLRVFASAGPLDDDDGMDLSFLAARTTITGPSLKSLVAKVAPRLSAVLGQKLAAQAAPVLGAVAGAAVNYSFTSYYQEIARVHFGLKRLARDSGADEGVLREELVARLTKK</sequence>
<reference evidence="1 2" key="1">
    <citation type="journal article" date="2015" name="Antonie Van Leeuwenhoek">
        <title>Thioclava indica sp. nov., isolated from surface seawater of the Indian Ocean.</title>
        <authorList>
            <person name="Liu Y."/>
            <person name="Lai Q."/>
            <person name="Du J."/>
            <person name="Xu H."/>
            <person name="Jiang L."/>
            <person name="Shao Z."/>
        </authorList>
    </citation>
    <scope>NUCLEOTIDE SEQUENCE [LARGE SCALE GENOMIC DNA]</scope>
    <source>
        <strain evidence="1 2">DT23-4</strain>
    </source>
</reference>
<comment type="caution">
    <text evidence="1">The sequence shown here is derived from an EMBL/GenBank/DDBJ whole genome shotgun (WGS) entry which is preliminary data.</text>
</comment>
<dbReference type="PANTHER" id="PTHR41260:SF1">
    <property type="entry name" value="PROTEIN ECSC"/>
    <property type="match status" value="1"/>
</dbReference>
<gene>
    <name evidence="1" type="ORF">DT23_07120</name>
</gene>
<dbReference type="eggNOG" id="ENOG502Z7KX">
    <property type="taxonomic scope" value="Bacteria"/>
</dbReference>
<dbReference type="PANTHER" id="PTHR41260">
    <property type="entry name" value="PROTEIN ECSC"/>
    <property type="match status" value="1"/>
</dbReference>
<dbReference type="STRING" id="1353528.DT23_07120"/>
<dbReference type="Proteomes" id="UP000027471">
    <property type="component" value="Unassembled WGS sequence"/>
</dbReference>